<protein>
    <submittedName>
        <fullName evidence="2">Uncharacterized protein</fullName>
    </submittedName>
</protein>
<dbReference type="Proteomes" id="UP000536711">
    <property type="component" value="Unassembled WGS sequence"/>
</dbReference>
<dbReference type="EMBL" id="JAADJF010000031">
    <property type="protein sequence ID" value="KAF4443370.1"/>
    <property type="molecule type" value="Genomic_DNA"/>
</dbReference>
<dbReference type="AlphaFoldDB" id="A0A8H4NQ06"/>
<feature type="region of interest" description="Disordered" evidence="1">
    <location>
        <begin position="1"/>
        <end position="123"/>
    </location>
</feature>
<evidence type="ECO:0000313" key="3">
    <source>
        <dbReference type="Proteomes" id="UP000536711"/>
    </source>
</evidence>
<proteinExistence type="predicted"/>
<name>A0A8H4NQ06_9HYPO</name>
<feature type="compositionally biased region" description="Acidic residues" evidence="1">
    <location>
        <begin position="25"/>
        <end position="44"/>
    </location>
</feature>
<accession>A0A8H4NQ06</accession>
<sequence>MSPHIRFLASYTPAVLPRLSIFQQGDEEGLDSGSESEQEEEETQSDSKNENSDSDSDEESDEESESESEEESEENLENDSNSSSEGFPVGLSDNGSDGLDFVTFANDDDGSGDDTKNDNIDDDAVPEKVCGQLTRRLVTAIHKAQHAANDVEAFTESRSRYTIQACDQLHQDVSNLGDKYLDAENTLHDKNLLVGADAQGYRRIRSLVSLLGDSIFGLQRLVSDLQDRIGPPGKPSHDMVPTIALRTVRLWNILNTKDSRKEVLALGKSQVKLFIDKVATMINVDNPDNELTPHRTRKLIKGHGVVQSVTPYIYHLCLGSGFAEDGKGFLIHKHAHWGDSKEQLGSWPEFHAIRLAARDAHIGAEYAEDCLKFYQGLEELEQGANEVGLDTAFVRKSLSQFALKGIPAPVTVSALPAWSKLENPLRDVGQHVGRAFMDRNGIIEIVGCCYGCKASVRFDEAMEPDEFEKNIAFEAKEFKLEKRLKKAHSCAEVVSSHYCCMKSVK</sequence>
<evidence type="ECO:0000313" key="2">
    <source>
        <dbReference type="EMBL" id="KAF4443370.1"/>
    </source>
</evidence>
<keyword evidence="3" id="KW-1185">Reference proteome</keyword>
<feature type="compositionally biased region" description="Acidic residues" evidence="1">
    <location>
        <begin position="52"/>
        <end position="77"/>
    </location>
</feature>
<reference evidence="2 3" key="1">
    <citation type="submission" date="2020-01" db="EMBL/GenBank/DDBJ databases">
        <title>Identification and distribution of gene clusters putatively required for synthesis of sphingolipid metabolism inhibitors in phylogenetically diverse species of the filamentous fungus Fusarium.</title>
        <authorList>
            <person name="Kim H.-S."/>
            <person name="Busman M."/>
            <person name="Brown D.W."/>
            <person name="Divon H."/>
            <person name="Uhlig S."/>
            <person name="Proctor R.H."/>
        </authorList>
    </citation>
    <scope>NUCLEOTIDE SEQUENCE [LARGE SCALE GENOMIC DNA]</scope>
    <source>
        <strain evidence="2 3">NRRL 13308</strain>
    </source>
</reference>
<gene>
    <name evidence="2" type="ORF">FACUT_1427</name>
</gene>
<organism evidence="2 3">
    <name type="scientific">Fusarium acutatum</name>
    <dbReference type="NCBI Taxonomy" id="78861"/>
    <lineage>
        <taxon>Eukaryota</taxon>
        <taxon>Fungi</taxon>
        <taxon>Dikarya</taxon>
        <taxon>Ascomycota</taxon>
        <taxon>Pezizomycotina</taxon>
        <taxon>Sordariomycetes</taxon>
        <taxon>Hypocreomycetidae</taxon>
        <taxon>Hypocreales</taxon>
        <taxon>Nectriaceae</taxon>
        <taxon>Fusarium</taxon>
        <taxon>Fusarium fujikuroi species complex</taxon>
    </lineage>
</organism>
<comment type="caution">
    <text evidence="2">The sequence shown here is derived from an EMBL/GenBank/DDBJ whole genome shotgun (WGS) entry which is preliminary data.</text>
</comment>
<evidence type="ECO:0000256" key="1">
    <source>
        <dbReference type="SAM" id="MobiDB-lite"/>
    </source>
</evidence>
<dbReference type="OrthoDB" id="5075557at2759"/>